<sequence>MLPKRGSFLLSQDQYAKGISLALQAELGSTHQAVKVLMRWAHVSEKTAKNWLAGKTGPRGEHLAALISHSDLMLNTYLVMAGRRPATVLLALPSLRKHLLELAGEIDACLADKPIDE</sequence>
<evidence type="ECO:0000313" key="1">
    <source>
        <dbReference type="EMBL" id="GBH21558.1"/>
    </source>
</evidence>
<proteinExistence type="predicted"/>
<organism evidence="1 2">
    <name type="scientific">Pseudomonas syringae pv. actinidiae</name>
    <dbReference type="NCBI Taxonomy" id="103796"/>
    <lineage>
        <taxon>Bacteria</taxon>
        <taxon>Pseudomonadati</taxon>
        <taxon>Pseudomonadota</taxon>
        <taxon>Gammaproteobacteria</taxon>
        <taxon>Pseudomonadales</taxon>
        <taxon>Pseudomonadaceae</taxon>
        <taxon>Pseudomonas</taxon>
        <taxon>Pseudomonas syringae</taxon>
    </lineage>
</organism>
<accession>A0AAN4TPU9</accession>
<reference evidence="1 2" key="1">
    <citation type="submission" date="2018-04" db="EMBL/GenBank/DDBJ databases">
        <title>Draft genome sequence of Pseudomonas syringae pv. actinidiae biovar 3 strains isolated from kiwifruit in Kagawa prefecture.</title>
        <authorList>
            <person name="Tabuchi M."/>
            <person name="Saito M."/>
            <person name="Fujiwara S."/>
            <person name="Sasa N."/>
            <person name="Akimitsu K."/>
            <person name="Gomi K."/>
            <person name="Konishi-Sugita S."/>
            <person name="Hamano K."/>
            <person name="Kataoka I."/>
        </authorList>
    </citation>
    <scope>NUCLEOTIDE SEQUENCE [LARGE SCALE GENOMIC DNA]</scope>
    <source>
        <strain evidence="1 2">MAFF212211</strain>
    </source>
</reference>
<comment type="caution">
    <text evidence="1">The sequence shown here is derived from an EMBL/GenBank/DDBJ whole genome shotgun (WGS) entry which is preliminary data.</text>
</comment>
<dbReference type="Proteomes" id="UP000248291">
    <property type="component" value="Unassembled WGS sequence"/>
</dbReference>
<dbReference type="AlphaFoldDB" id="A0AAN4TPU9"/>
<dbReference type="RefSeq" id="WP_017683424.1">
    <property type="nucleotide sequence ID" value="NZ_BGKA01000300.1"/>
</dbReference>
<name>A0AAN4TPU9_PSESF</name>
<dbReference type="EMBL" id="BGKA01000300">
    <property type="protein sequence ID" value="GBH21558.1"/>
    <property type="molecule type" value="Genomic_DNA"/>
</dbReference>
<gene>
    <name evidence="1" type="ORF">KPSA3_07606</name>
</gene>
<evidence type="ECO:0000313" key="2">
    <source>
        <dbReference type="Proteomes" id="UP000248291"/>
    </source>
</evidence>
<protein>
    <submittedName>
        <fullName evidence="1">Transcriptional regulator</fullName>
    </submittedName>
</protein>